<organism evidence="2 3">
    <name type="scientific">Tripterygium wilfordii</name>
    <name type="common">Thunder God vine</name>
    <dbReference type="NCBI Taxonomy" id="458696"/>
    <lineage>
        <taxon>Eukaryota</taxon>
        <taxon>Viridiplantae</taxon>
        <taxon>Streptophyta</taxon>
        <taxon>Embryophyta</taxon>
        <taxon>Tracheophyta</taxon>
        <taxon>Spermatophyta</taxon>
        <taxon>Magnoliopsida</taxon>
        <taxon>eudicotyledons</taxon>
        <taxon>Gunneridae</taxon>
        <taxon>Pentapetalae</taxon>
        <taxon>rosids</taxon>
        <taxon>fabids</taxon>
        <taxon>Celastrales</taxon>
        <taxon>Celastraceae</taxon>
        <taxon>Tripterygium</taxon>
    </lineage>
</organism>
<evidence type="ECO:0000313" key="3">
    <source>
        <dbReference type="Proteomes" id="UP000593562"/>
    </source>
</evidence>
<reference evidence="2 3" key="1">
    <citation type="journal article" date="2020" name="Nat. Commun.">
        <title>Genome of Tripterygium wilfordii and identification of cytochrome P450 involved in triptolide biosynthesis.</title>
        <authorList>
            <person name="Tu L."/>
            <person name="Su P."/>
            <person name="Zhang Z."/>
            <person name="Gao L."/>
            <person name="Wang J."/>
            <person name="Hu T."/>
            <person name="Zhou J."/>
            <person name="Zhang Y."/>
            <person name="Zhao Y."/>
            <person name="Liu Y."/>
            <person name="Song Y."/>
            <person name="Tong Y."/>
            <person name="Lu Y."/>
            <person name="Yang J."/>
            <person name="Xu C."/>
            <person name="Jia M."/>
            <person name="Peters R.J."/>
            <person name="Huang L."/>
            <person name="Gao W."/>
        </authorList>
    </citation>
    <scope>NUCLEOTIDE SEQUENCE [LARGE SCALE GENOMIC DNA]</scope>
    <source>
        <strain evidence="3">cv. XIE 37</strain>
        <tissue evidence="2">Leaf</tissue>
    </source>
</reference>
<dbReference type="InParanoid" id="A0A7J7D3S2"/>
<dbReference type="EMBL" id="JAAARO010000011">
    <property type="protein sequence ID" value="KAF5740716.1"/>
    <property type="molecule type" value="Genomic_DNA"/>
</dbReference>
<keyword evidence="3" id="KW-1185">Reference proteome</keyword>
<sequence>MAIIASAWIPAFCRPGDESWTILPRIDGLVEDIWYFNDKFYFITDHGDLVTGDFSDIGVPKENVIISKNDEEPLRGSRWVVDTSLSLCATNFSWFTKS</sequence>
<proteinExistence type="predicted"/>
<feature type="domain" description="KIB1-4 beta-propeller" evidence="1">
    <location>
        <begin position="10"/>
        <end position="56"/>
    </location>
</feature>
<evidence type="ECO:0000259" key="1">
    <source>
        <dbReference type="Pfam" id="PF03478"/>
    </source>
</evidence>
<dbReference type="Proteomes" id="UP000593562">
    <property type="component" value="Unassembled WGS sequence"/>
</dbReference>
<evidence type="ECO:0000313" key="2">
    <source>
        <dbReference type="EMBL" id="KAF5740716.1"/>
    </source>
</evidence>
<accession>A0A7J7D3S2</accession>
<dbReference type="AlphaFoldDB" id="A0A7J7D3S2"/>
<comment type="caution">
    <text evidence="2">The sequence shown here is derived from an EMBL/GenBank/DDBJ whole genome shotgun (WGS) entry which is preliminary data.</text>
</comment>
<dbReference type="Pfam" id="PF03478">
    <property type="entry name" value="Beta-prop_KIB1-4"/>
    <property type="match status" value="1"/>
</dbReference>
<dbReference type="InterPro" id="IPR005174">
    <property type="entry name" value="KIB1-4_b-propeller"/>
</dbReference>
<protein>
    <recommendedName>
        <fullName evidence="1">KIB1-4 beta-propeller domain-containing protein</fullName>
    </recommendedName>
</protein>
<gene>
    <name evidence="2" type="ORF">HS088_TW11G00793</name>
</gene>
<name>A0A7J7D3S2_TRIWF</name>